<dbReference type="RefSeq" id="XP_013383346.1">
    <property type="nucleotide sequence ID" value="XM_013527892.1"/>
</dbReference>
<evidence type="ECO:0000313" key="6">
    <source>
        <dbReference type="RefSeq" id="XP_013383346.1"/>
    </source>
</evidence>
<keyword evidence="2" id="KW-0489">Methyltransferase</keyword>
<dbReference type="InterPro" id="IPR051419">
    <property type="entry name" value="Lys/N-term_MeTrsfase_sf"/>
</dbReference>
<dbReference type="GeneID" id="106153795"/>
<protein>
    <submittedName>
        <fullName evidence="6">Citrate synthase-lysine N-methyltransferase CSKMT, mitochondrial</fullName>
    </submittedName>
</protein>
<feature type="domain" description="Methyltransferase type 11" evidence="4">
    <location>
        <begin position="123"/>
        <end position="191"/>
    </location>
</feature>
<evidence type="ECO:0000256" key="3">
    <source>
        <dbReference type="ARBA" id="ARBA00022679"/>
    </source>
</evidence>
<gene>
    <name evidence="6" type="primary">LOC106153795</name>
</gene>
<dbReference type="Pfam" id="PF08241">
    <property type="entry name" value="Methyltransf_11"/>
    <property type="match status" value="1"/>
</dbReference>
<keyword evidence="3" id="KW-0808">Transferase</keyword>
<proteinExistence type="inferred from homology"/>
<reference evidence="6" key="1">
    <citation type="submission" date="2025-08" db="UniProtKB">
        <authorList>
            <consortium name="RefSeq"/>
        </authorList>
    </citation>
    <scope>IDENTIFICATION</scope>
    <source>
        <tissue evidence="6">Gonads</tissue>
    </source>
</reference>
<dbReference type="AlphaFoldDB" id="A0A1S3HCU3"/>
<dbReference type="InParanoid" id="A0A1S3HCU3"/>
<dbReference type="InterPro" id="IPR013216">
    <property type="entry name" value="Methyltransf_11"/>
</dbReference>
<dbReference type="InterPro" id="IPR029063">
    <property type="entry name" value="SAM-dependent_MTases_sf"/>
</dbReference>
<dbReference type="CDD" id="cd02440">
    <property type="entry name" value="AdoMet_MTases"/>
    <property type="match status" value="1"/>
</dbReference>
<keyword evidence="5" id="KW-1185">Reference proteome</keyword>
<evidence type="ECO:0000256" key="1">
    <source>
        <dbReference type="ARBA" id="ARBA00008361"/>
    </source>
</evidence>
<evidence type="ECO:0000259" key="4">
    <source>
        <dbReference type="Pfam" id="PF08241"/>
    </source>
</evidence>
<dbReference type="PANTHER" id="PTHR12176">
    <property type="entry name" value="SAM-DEPENDENT METHYLTRANSFERASE SUPERFAMILY PROTEIN"/>
    <property type="match status" value="1"/>
</dbReference>
<dbReference type="SUPFAM" id="SSF53335">
    <property type="entry name" value="S-adenosyl-L-methionine-dependent methyltransferases"/>
    <property type="match status" value="1"/>
</dbReference>
<dbReference type="STRING" id="7574.A0A1S3HCU3"/>
<sequence>MAKRQTWQKRYIDSGKQFEWFFNFETVKRKVLPFIPKSDECRIIDLGCGTSHFTLDLCKASEFQGSVFLTDFSMEAVFHQQKIYAAPQSSEICYDSGIPCNGVPSNSKTSHLDKSAVSTEHKKSSKLKTKMTSFFLCCDAEMLPLKDHSMDLVIDKGTVDSVLKDKNNGLSRARQMLKEAARILTPGGHYIQFTDEDPDARLSLLENSLCDFDVYRHFNITYSSLGFYGNGIEYFLYVVVRK</sequence>
<dbReference type="Proteomes" id="UP000085678">
    <property type="component" value="Unplaced"/>
</dbReference>
<organism evidence="5 6">
    <name type="scientific">Lingula anatina</name>
    <name type="common">Brachiopod</name>
    <name type="synonym">Lingula unguis</name>
    <dbReference type="NCBI Taxonomy" id="7574"/>
    <lineage>
        <taxon>Eukaryota</taxon>
        <taxon>Metazoa</taxon>
        <taxon>Spiralia</taxon>
        <taxon>Lophotrochozoa</taxon>
        <taxon>Brachiopoda</taxon>
        <taxon>Linguliformea</taxon>
        <taxon>Lingulata</taxon>
        <taxon>Lingulida</taxon>
        <taxon>Linguloidea</taxon>
        <taxon>Lingulidae</taxon>
        <taxon>Lingula</taxon>
    </lineage>
</organism>
<dbReference type="GO" id="GO:0008757">
    <property type="term" value="F:S-adenosylmethionine-dependent methyltransferase activity"/>
    <property type="evidence" value="ECO:0007669"/>
    <property type="project" value="InterPro"/>
</dbReference>
<accession>A0A1S3HCU3</accession>
<dbReference type="OrthoDB" id="411785at2759"/>
<evidence type="ECO:0000256" key="2">
    <source>
        <dbReference type="ARBA" id="ARBA00022603"/>
    </source>
</evidence>
<comment type="similarity">
    <text evidence="1">Belongs to the methyltransferase superfamily.</text>
</comment>
<name>A0A1S3HCU3_LINAN</name>
<evidence type="ECO:0000313" key="5">
    <source>
        <dbReference type="Proteomes" id="UP000085678"/>
    </source>
</evidence>
<dbReference type="GO" id="GO:0032259">
    <property type="term" value="P:methylation"/>
    <property type="evidence" value="ECO:0007669"/>
    <property type="project" value="UniProtKB-KW"/>
</dbReference>
<dbReference type="KEGG" id="lak:106153795"/>
<dbReference type="Gene3D" id="3.40.50.150">
    <property type="entry name" value="Vaccinia Virus protein VP39"/>
    <property type="match status" value="1"/>
</dbReference>
<dbReference type="PANTHER" id="PTHR12176:SF83">
    <property type="entry name" value="CITRATE SYNTHASE-LYSINE N-METHYLTRANSFERASE CSKMT, MITOCHONDRIAL"/>
    <property type="match status" value="1"/>
</dbReference>